<name>V2V406_9GAMM</name>
<dbReference type="EMBL" id="AYEV01000015">
    <property type="protein sequence ID" value="ESK55601.1"/>
    <property type="molecule type" value="Genomic_DNA"/>
</dbReference>
<dbReference type="Gene3D" id="1.10.10.60">
    <property type="entry name" value="Homeodomain-like"/>
    <property type="match status" value="1"/>
</dbReference>
<dbReference type="Pfam" id="PF12625">
    <property type="entry name" value="Arabinose_bd"/>
    <property type="match status" value="1"/>
</dbReference>
<dbReference type="GO" id="GO:0003700">
    <property type="term" value="F:DNA-binding transcription factor activity"/>
    <property type="evidence" value="ECO:0007669"/>
    <property type="project" value="InterPro"/>
</dbReference>
<accession>V2V406</accession>
<proteinExistence type="predicted"/>
<dbReference type="SUPFAM" id="SSF46689">
    <property type="entry name" value="Homeodomain-like"/>
    <property type="match status" value="1"/>
</dbReference>
<dbReference type="GO" id="GO:0005829">
    <property type="term" value="C:cytosol"/>
    <property type="evidence" value="ECO:0007669"/>
    <property type="project" value="TreeGrafter"/>
</dbReference>
<dbReference type="eggNOG" id="COG2207">
    <property type="taxonomic scope" value="Bacteria"/>
</dbReference>
<dbReference type="PANTHER" id="PTHR47894:SF1">
    <property type="entry name" value="HTH-TYPE TRANSCRIPTIONAL REGULATOR VQSM"/>
    <property type="match status" value="1"/>
</dbReference>
<feature type="domain" description="HTH araC/xylS-type" evidence="4">
    <location>
        <begin position="266"/>
        <end position="364"/>
    </location>
</feature>
<keyword evidence="2" id="KW-0238">DNA-binding</keyword>
<dbReference type="STRING" id="202955.GCA_000759995_00753"/>
<dbReference type="PANTHER" id="PTHR47894">
    <property type="entry name" value="HTH-TYPE TRANSCRIPTIONAL REGULATOR GADX"/>
    <property type="match status" value="1"/>
</dbReference>
<dbReference type="InterPro" id="IPR009057">
    <property type="entry name" value="Homeodomain-like_sf"/>
</dbReference>
<dbReference type="PROSITE" id="PS01124">
    <property type="entry name" value="HTH_ARAC_FAMILY_2"/>
    <property type="match status" value="1"/>
</dbReference>
<dbReference type="AlphaFoldDB" id="V2V406"/>
<dbReference type="Pfam" id="PF12833">
    <property type="entry name" value="HTH_18"/>
    <property type="match status" value="1"/>
</dbReference>
<keyword evidence="6" id="KW-1185">Reference proteome</keyword>
<evidence type="ECO:0000313" key="5">
    <source>
        <dbReference type="EMBL" id="ESK55601.1"/>
    </source>
</evidence>
<evidence type="ECO:0000256" key="3">
    <source>
        <dbReference type="ARBA" id="ARBA00023163"/>
    </source>
</evidence>
<protein>
    <recommendedName>
        <fullName evidence="4">HTH araC/xylS-type domain-containing protein</fullName>
    </recommendedName>
</protein>
<dbReference type="SMART" id="SM00342">
    <property type="entry name" value="HTH_ARAC"/>
    <property type="match status" value="1"/>
</dbReference>
<keyword evidence="1" id="KW-0805">Transcription regulation</keyword>
<keyword evidence="3" id="KW-0804">Transcription</keyword>
<evidence type="ECO:0000256" key="1">
    <source>
        <dbReference type="ARBA" id="ARBA00023015"/>
    </source>
</evidence>
<gene>
    <name evidence="5" type="ORF">F990_01715</name>
</gene>
<sequence length="370" mass="42934">MELRHNANHFRPTDKIKMKDPYGLSKASIPISYAHLLLEIMVEKGFSASEILHKSKIPLTLLHQLDARITPFQWSKLAWVSLTLAKDSGLGYEYGLKLRLTAHGPMGYALMSSPSLRHAIELATQFFNMRLKDYRMDFYEAENLSIIDIQETHPVISNHPEQADVLRRFFYECLMIGTIQTGRSLIERNFSEVELKVDWLEPSYHQKFEQQLPTIQFNQNRNQIRYSSSLLNQSPKMADPSAFQQALAQCEAEQIRFSEQIQDICLRVKTELVLTPEKGYPSLDTVAERLHISNRTLRRHLNEIGSSYLTLLDEVKYKEAERLLLSSDMEIQNIANYLGYLQPANFTRAFRKWSGMTPIQFRQDMKKRGS</sequence>
<evidence type="ECO:0000256" key="2">
    <source>
        <dbReference type="ARBA" id="ARBA00023125"/>
    </source>
</evidence>
<evidence type="ECO:0000313" key="6">
    <source>
        <dbReference type="Proteomes" id="UP000017404"/>
    </source>
</evidence>
<reference evidence="5 6" key="1">
    <citation type="submission" date="2013-10" db="EMBL/GenBank/DDBJ databases">
        <title>The Genome Sequence of Acinetobacter tjernbergiae CIP107465.</title>
        <authorList>
            <consortium name="The Broad Institute Genomics Platform"/>
            <consortium name="The Broad Institute Genome Sequencing Center for Infectious Disease"/>
            <person name="Cerqueira G."/>
            <person name="Feldgarden M."/>
            <person name="Courvalin P."/>
            <person name="Grillot-Courvalin C."/>
            <person name="Clermont D."/>
            <person name="Rocha E."/>
            <person name="Yoon E.-J."/>
            <person name="Nemec A."/>
            <person name="Young S.K."/>
            <person name="Zeng Q."/>
            <person name="Gargeya S."/>
            <person name="Fitzgerald M."/>
            <person name="Abouelleil A."/>
            <person name="Alvarado L."/>
            <person name="Berlin A.M."/>
            <person name="Chapman S.B."/>
            <person name="Gainer-Dewar J."/>
            <person name="Goldberg J."/>
            <person name="Gnerre S."/>
            <person name="Griggs A."/>
            <person name="Gujja S."/>
            <person name="Hansen M."/>
            <person name="Howarth C."/>
            <person name="Imamovic A."/>
            <person name="Ireland A."/>
            <person name="Larimer J."/>
            <person name="McCowan C."/>
            <person name="Murphy C."/>
            <person name="Pearson M."/>
            <person name="Poon T.W."/>
            <person name="Priest M."/>
            <person name="Roberts A."/>
            <person name="Saif S."/>
            <person name="Shea T."/>
            <person name="Sykes S."/>
            <person name="Wortman J."/>
            <person name="Nusbaum C."/>
            <person name="Birren B."/>
        </authorList>
    </citation>
    <scope>NUCLEOTIDE SEQUENCE [LARGE SCALE GENOMIC DNA]</scope>
    <source>
        <strain evidence="5 6">CIP 107465</strain>
    </source>
</reference>
<dbReference type="InterPro" id="IPR018060">
    <property type="entry name" value="HTH_AraC"/>
</dbReference>
<dbReference type="Proteomes" id="UP000017404">
    <property type="component" value="Unassembled WGS sequence"/>
</dbReference>
<evidence type="ECO:0000259" key="4">
    <source>
        <dbReference type="PROSITE" id="PS01124"/>
    </source>
</evidence>
<organism evidence="5 6">
    <name type="scientific">Acinetobacter tjernbergiae DSM 14971 = CIP 107465</name>
    <dbReference type="NCBI Taxonomy" id="1120928"/>
    <lineage>
        <taxon>Bacteria</taxon>
        <taxon>Pseudomonadati</taxon>
        <taxon>Pseudomonadota</taxon>
        <taxon>Gammaproteobacteria</taxon>
        <taxon>Moraxellales</taxon>
        <taxon>Moraxellaceae</taxon>
        <taxon>Acinetobacter</taxon>
    </lineage>
</organism>
<comment type="caution">
    <text evidence="5">The sequence shown here is derived from an EMBL/GenBank/DDBJ whole genome shotgun (WGS) entry which is preliminary data.</text>
</comment>
<dbReference type="GO" id="GO:0000976">
    <property type="term" value="F:transcription cis-regulatory region binding"/>
    <property type="evidence" value="ECO:0007669"/>
    <property type="project" value="TreeGrafter"/>
</dbReference>
<dbReference type="PATRIC" id="fig|1120928.5.peg.1747"/>
<dbReference type="InterPro" id="IPR032687">
    <property type="entry name" value="AraC-type_N"/>
</dbReference>